<accession>A0ABP5IJ54</accession>
<reference evidence="2" key="1">
    <citation type="journal article" date="2019" name="Int. J. Syst. Evol. Microbiol.">
        <title>The Global Catalogue of Microorganisms (GCM) 10K type strain sequencing project: providing services to taxonomists for standard genome sequencing and annotation.</title>
        <authorList>
            <consortium name="The Broad Institute Genomics Platform"/>
            <consortium name="The Broad Institute Genome Sequencing Center for Infectious Disease"/>
            <person name="Wu L."/>
            <person name="Ma J."/>
        </authorList>
    </citation>
    <scope>NUCLEOTIDE SEQUENCE [LARGE SCALE GENOMIC DNA]</scope>
    <source>
        <strain evidence="2">JCM 13813</strain>
    </source>
</reference>
<sequence length="67" mass="7795">MPYWYSYIRTLDTDKTLLTPPIGGARSQPVAGRPVRDLWGGWHPDTTTLTWERNAELRHLRSEVSDR</sequence>
<evidence type="ECO:0000313" key="2">
    <source>
        <dbReference type="Proteomes" id="UP001501161"/>
    </source>
</evidence>
<proteinExistence type="predicted"/>
<gene>
    <name evidence="1" type="ORF">GCM10009726_09960</name>
</gene>
<keyword evidence="2" id="KW-1185">Reference proteome</keyword>
<evidence type="ECO:0000313" key="1">
    <source>
        <dbReference type="EMBL" id="GAA2100129.1"/>
    </source>
</evidence>
<comment type="caution">
    <text evidence="1">The sequence shown here is derived from an EMBL/GenBank/DDBJ whole genome shotgun (WGS) entry which is preliminary data.</text>
</comment>
<protein>
    <submittedName>
        <fullName evidence="1">Uncharacterized protein</fullName>
    </submittedName>
</protein>
<dbReference type="EMBL" id="BAAAMQ010000008">
    <property type="protein sequence ID" value="GAA2100129.1"/>
    <property type="molecule type" value="Genomic_DNA"/>
</dbReference>
<dbReference type="Proteomes" id="UP001501161">
    <property type="component" value="Unassembled WGS sequence"/>
</dbReference>
<organism evidence="1 2">
    <name type="scientific">Nocardioides furvisabuli</name>
    <dbReference type="NCBI Taxonomy" id="375542"/>
    <lineage>
        <taxon>Bacteria</taxon>
        <taxon>Bacillati</taxon>
        <taxon>Actinomycetota</taxon>
        <taxon>Actinomycetes</taxon>
        <taxon>Propionibacteriales</taxon>
        <taxon>Nocardioidaceae</taxon>
        <taxon>Nocardioides</taxon>
    </lineage>
</organism>
<name>A0ABP5IJ54_9ACTN</name>